<keyword evidence="3" id="KW-1185">Reference proteome</keyword>
<dbReference type="EMBL" id="KU998234">
    <property type="protein sequence ID" value="ANA85357.1"/>
    <property type="molecule type" value="Genomic_DNA"/>
</dbReference>
<evidence type="ECO:0000313" key="3">
    <source>
        <dbReference type="Proteomes" id="UP000204215"/>
    </source>
</evidence>
<feature type="region of interest" description="Disordered" evidence="1">
    <location>
        <begin position="1"/>
        <end position="29"/>
    </location>
</feature>
<gene>
    <name evidence="2" type="primary">52</name>
    <name evidence="2" type="ORF">WIZARD_52</name>
</gene>
<proteinExistence type="predicted"/>
<organism evidence="2 3">
    <name type="scientific">Gordonia phage Wizard</name>
    <dbReference type="NCBI Taxonomy" id="1838083"/>
    <lineage>
        <taxon>Viruses</taxon>
        <taxon>Duplodnaviria</taxon>
        <taxon>Heunggongvirae</taxon>
        <taxon>Uroviricota</taxon>
        <taxon>Caudoviricetes</taxon>
        <taxon>Stackebrandtviridae</taxon>
        <taxon>Frickvirinae</taxon>
        <taxon>Wizardvirus</taxon>
        <taxon>Wizardvirus wizard</taxon>
    </lineage>
</organism>
<dbReference type="RefSeq" id="YP_009274091.1">
    <property type="nucleotide sequence ID" value="NC_030913.1"/>
</dbReference>
<dbReference type="Proteomes" id="UP000204215">
    <property type="component" value="Segment"/>
</dbReference>
<protein>
    <submittedName>
        <fullName evidence="2">Uncharacterized protein</fullName>
    </submittedName>
</protein>
<evidence type="ECO:0000256" key="1">
    <source>
        <dbReference type="SAM" id="MobiDB-lite"/>
    </source>
</evidence>
<sequence length="29" mass="3479">MTDDHDLTREDIDDHLDWRGDRNQGADHE</sequence>
<accession>A0A166Y2K1</accession>
<dbReference type="KEGG" id="vg:28800306"/>
<name>A0A166Y2K1_9CAUD</name>
<reference evidence="2 3" key="1">
    <citation type="submission" date="2016-03" db="EMBL/GenBank/DDBJ databases">
        <authorList>
            <person name="Montgomery M.T."/>
            <person name="Guerrero C.A."/>
            <person name="Mavrich T.N."/>
            <person name="Pope W.H."/>
            <person name="Garlena R.A."/>
            <person name="Russell D.A."/>
            <person name="Jacobs-Sera D."/>
            <person name="Hendrix R.W."/>
            <person name="Hatfull G.F."/>
        </authorList>
    </citation>
    <scope>NUCLEOTIDE SEQUENCE [LARGE SCALE GENOMIC DNA]</scope>
</reference>
<evidence type="ECO:0000313" key="2">
    <source>
        <dbReference type="EMBL" id="ANA85357.1"/>
    </source>
</evidence>
<dbReference type="GeneID" id="28800306"/>